<feature type="transmembrane region" description="Helical" evidence="6">
    <location>
        <begin position="187"/>
        <end position="206"/>
    </location>
</feature>
<dbReference type="PROSITE" id="PS50850">
    <property type="entry name" value="MFS"/>
    <property type="match status" value="1"/>
</dbReference>
<proteinExistence type="predicted"/>
<protein>
    <submittedName>
        <fullName evidence="8">MFS transporter</fullName>
    </submittedName>
</protein>
<feature type="domain" description="Major facilitator superfamily (MFS) profile" evidence="7">
    <location>
        <begin position="33"/>
        <end position="403"/>
    </location>
</feature>
<evidence type="ECO:0000256" key="1">
    <source>
        <dbReference type="ARBA" id="ARBA00004651"/>
    </source>
</evidence>
<dbReference type="InterPro" id="IPR020846">
    <property type="entry name" value="MFS_dom"/>
</dbReference>
<feature type="transmembrane region" description="Helical" evidence="6">
    <location>
        <begin position="98"/>
        <end position="115"/>
    </location>
</feature>
<dbReference type="Proteomes" id="UP001500908">
    <property type="component" value="Unassembled WGS sequence"/>
</dbReference>
<dbReference type="Pfam" id="PF07690">
    <property type="entry name" value="MFS_1"/>
    <property type="match status" value="1"/>
</dbReference>
<evidence type="ECO:0000256" key="4">
    <source>
        <dbReference type="ARBA" id="ARBA00023136"/>
    </source>
</evidence>
<keyword evidence="2 6" id="KW-0812">Transmembrane</keyword>
<feature type="transmembrane region" description="Helical" evidence="6">
    <location>
        <begin position="227"/>
        <end position="244"/>
    </location>
</feature>
<feature type="transmembrane region" description="Helical" evidence="6">
    <location>
        <begin position="294"/>
        <end position="313"/>
    </location>
</feature>
<dbReference type="CDD" id="cd17393">
    <property type="entry name" value="MFS_MosC_like"/>
    <property type="match status" value="1"/>
</dbReference>
<keyword evidence="9" id="KW-1185">Reference proteome</keyword>
<dbReference type="InterPro" id="IPR011701">
    <property type="entry name" value="MFS"/>
</dbReference>
<feature type="transmembrane region" description="Helical" evidence="6">
    <location>
        <begin position="379"/>
        <end position="397"/>
    </location>
</feature>
<dbReference type="PANTHER" id="PTHR23514:SF13">
    <property type="entry name" value="INNER MEMBRANE PROTEIN YBJJ"/>
    <property type="match status" value="1"/>
</dbReference>
<evidence type="ECO:0000259" key="7">
    <source>
        <dbReference type="PROSITE" id="PS50850"/>
    </source>
</evidence>
<dbReference type="RefSeq" id="WP_344969403.1">
    <property type="nucleotide sequence ID" value="NZ_BAABDD010000006.1"/>
</dbReference>
<sequence length="403" mass="40970">MLESDSEPAHDTGDRSTQTLPASPHSRTRLRAARGAVSVIFFCTGTVFATWAARVPAVRDNLGLSAGELAIALIGLSSGALVALPIVGGIVARFGSRLTLLGGATLYLGALPLLAVAPNLAALTALLATFACGNTCIDVAMNTQGVLVERCYRRAMMGTFHALFSFGGICGAVVGSAVAHVPVGPHFLATSLVLALAYGTAVVALLPETTGARTTSGAPLLALPKRGLWVCGLIAFCALMGEGVMNDWGAVYLRDITGAAASTAAAGFAVFSAGMVAGRLAADRIRARTGTVRFLLACAVTGATGTAVFVGFPSPYAGLAGYALLGLGLAAVIPVIFSYTAQHNPKHPGSAIAAVSAVGYTGFLVGPPVIGGIAELSDLRVAMLVTLCLMVATFVLSRRLRRS</sequence>
<keyword evidence="3 6" id="KW-1133">Transmembrane helix</keyword>
<name>A0ABP7FF95_9ACTN</name>
<dbReference type="SUPFAM" id="SSF103473">
    <property type="entry name" value="MFS general substrate transporter"/>
    <property type="match status" value="1"/>
</dbReference>
<feature type="transmembrane region" description="Helical" evidence="6">
    <location>
        <begin position="36"/>
        <end position="57"/>
    </location>
</feature>
<feature type="transmembrane region" description="Helical" evidence="6">
    <location>
        <begin position="256"/>
        <end position="282"/>
    </location>
</feature>
<feature type="transmembrane region" description="Helical" evidence="6">
    <location>
        <begin position="351"/>
        <end position="373"/>
    </location>
</feature>
<feature type="transmembrane region" description="Helical" evidence="6">
    <location>
        <begin position="162"/>
        <end position="181"/>
    </location>
</feature>
<feature type="transmembrane region" description="Helical" evidence="6">
    <location>
        <begin position="69"/>
        <end position="91"/>
    </location>
</feature>
<evidence type="ECO:0000256" key="3">
    <source>
        <dbReference type="ARBA" id="ARBA00022989"/>
    </source>
</evidence>
<evidence type="ECO:0000256" key="5">
    <source>
        <dbReference type="SAM" id="MobiDB-lite"/>
    </source>
</evidence>
<evidence type="ECO:0000313" key="9">
    <source>
        <dbReference type="Proteomes" id="UP001500908"/>
    </source>
</evidence>
<comment type="caution">
    <text evidence="8">The sequence shown here is derived from an EMBL/GenBank/DDBJ whole genome shotgun (WGS) entry which is preliminary data.</text>
</comment>
<evidence type="ECO:0000313" key="8">
    <source>
        <dbReference type="EMBL" id="GAA3738239.1"/>
    </source>
</evidence>
<organism evidence="8 9">
    <name type="scientific">Salinactinospora qingdaonensis</name>
    <dbReference type="NCBI Taxonomy" id="702744"/>
    <lineage>
        <taxon>Bacteria</taxon>
        <taxon>Bacillati</taxon>
        <taxon>Actinomycetota</taxon>
        <taxon>Actinomycetes</taxon>
        <taxon>Streptosporangiales</taxon>
        <taxon>Nocardiopsidaceae</taxon>
        <taxon>Salinactinospora</taxon>
    </lineage>
</organism>
<evidence type="ECO:0000256" key="6">
    <source>
        <dbReference type="SAM" id="Phobius"/>
    </source>
</evidence>
<dbReference type="InterPro" id="IPR051788">
    <property type="entry name" value="MFS_Transporter"/>
</dbReference>
<evidence type="ECO:0000256" key="2">
    <source>
        <dbReference type="ARBA" id="ARBA00022692"/>
    </source>
</evidence>
<dbReference type="InterPro" id="IPR036259">
    <property type="entry name" value="MFS_trans_sf"/>
</dbReference>
<dbReference type="Gene3D" id="1.20.1250.20">
    <property type="entry name" value="MFS general substrate transporter like domains"/>
    <property type="match status" value="2"/>
</dbReference>
<keyword evidence="4 6" id="KW-0472">Membrane</keyword>
<accession>A0ABP7FF95</accession>
<dbReference type="EMBL" id="BAABDD010000006">
    <property type="protein sequence ID" value="GAA3738239.1"/>
    <property type="molecule type" value="Genomic_DNA"/>
</dbReference>
<feature type="transmembrane region" description="Helical" evidence="6">
    <location>
        <begin position="319"/>
        <end position="339"/>
    </location>
</feature>
<dbReference type="PANTHER" id="PTHR23514">
    <property type="entry name" value="BYPASS OF STOP CODON PROTEIN 6"/>
    <property type="match status" value="1"/>
</dbReference>
<feature type="transmembrane region" description="Helical" evidence="6">
    <location>
        <begin position="121"/>
        <end position="141"/>
    </location>
</feature>
<feature type="region of interest" description="Disordered" evidence="5">
    <location>
        <begin position="1"/>
        <end position="27"/>
    </location>
</feature>
<gene>
    <name evidence="8" type="ORF">GCM10022402_17680</name>
</gene>
<reference evidence="9" key="1">
    <citation type="journal article" date="2019" name="Int. J. Syst. Evol. Microbiol.">
        <title>The Global Catalogue of Microorganisms (GCM) 10K type strain sequencing project: providing services to taxonomists for standard genome sequencing and annotation.</title>
        <authorList>
            <consortium name="The Broad Institute Genomics Platform"/>
            <consortium name="The Broad Institute Genome Sequencing Center for Infectious Disease"/>
            <person name="Wu L."/>
            <person name="Ma J."/>
        </authorList>
    </citation>
    <scope>NUCLEOTIDE SEQUENCE [LARGE SCALE GENOMIC DNA]</scope>
    <source>
        <strain evidence="9">JCM 17137</strain>
    </source>
</reference>
<comment type="subcellular location">
    <subcellularLocation>
        <location evidence="1">Cell membrane</location>
        <topology evidence="1">Multi-pass membrane protein</topology>
    </subcellularLocation>
</comment>